<comment type="caution">
    <text evidence="1">The sequence shown here is derived from an EMBL/GenBank/DDBJ whole genome shotgun (WGS) entry which is preliminary data.</text>
</comment>
<accession>K1M401</accession>
<organism evidence="1 2">
    <name type="scientific">Lactobacillus crispatus FB077-07</name>
    <dbReference type="NCBI Taxonomy" id="883092"/>
    <lineage>
        <taxon>Bacteria</taxon>
        <taxon>Bacillati</taxon>
        <taxon>Bacillota</taxon>
        <taxon>Bacilli</taxon>
        <taxon>Lactobacillales</taxon>
        <taxon>Lactobacillaceae</taxon>
        <taxon>Lactobacillus</taxon>
    </lineage>
</organism>
<sequence length="139" mass="16699">MIKKYEIGTEYDPTEEFLENYAYIINTFYQQHLNDADELPVLTNQMEIIEKDLYFEYRLMLKSKLGKEHDCIFDIPYYRVLTTSKKIDKKRPLSVYQKNLRLNSDFMKAIRHVFATNHVDHIKFKDVDDSSYLIATQEI</sequence>
<gene>
    <name evidence="1" type="ORF">HMPREF9249_02359</name>
</gene>
<proteinExistence type="predicted"/>
<dbReference type="RefSeq" id="WP_005729837.1">
    <property type="nucleotide sequence ID" value="NZ_JH932275.1"/>
</dbReference>
<dbReference type="HOGENOM" id="CLU_1842579_0_0_9"/>
<evidence type="ECO:0000313" key="2">
    <source>
        <dbReference type="Proteomes" id="UP000004722"/>
    </source>
</evidence>
<protein>
    <submittedName>
        <fullName evidence="1">Uncharacterized protein</fullName>
    </submittedName>
</protein>
<name>K1M401_9LACO</name>
<evidence type="ECO:0000313" key="1">
    <source>
        <dbReference type="EMBL" id="EKB62136.1"/>
    </source>
</evidence>
<dbReference type="Proteomes" id="UP000004722">
    <property type="component" value="Unassembled WGS sequence"/>
</dbReference>
<dbReference type="EMBL" id="AGZG01000115">
    <property type="protein sequence ID" value="EKB62136.1"/>
    <property type="molecule type" value="Genomic_DNA"/>
</dbReference>
<dbReference type="PATRIC" id="fig|883092.3.peg.2345"/>
<dbReference type="AlphaFoldDB" id="K1M401"/>
<reference evidence="1 2" key="1">
    <citation type="submission" date="2012-07" db="EMBL/GenBank/DDBJ databases">
        <title>The Genome Sequence of Lactobacillus crispatus FB077-07.</title>
        <authorList>
            <consortium name="The Broad Institute Genome Sequencing Platform"/>
            <person name="Earl A."/>
            <person name="Ward D."/>
            <person name="Feldgarden M."/>
            <person name="Gevers D."/>
            <person name="Saerens B."/>
            <person name="Vaneechoutte M."/>
            <person name="Walker B."/>
            <person name="Young S.K."/>
            <person name="Zeng Q."/>
            <person name="Gargeya S."/>
            <person name="Fitzgerald M."/>
            <person name="Haas B."/>
            <person name="Abouelleil A."/>
            <person name="Alvarado L."/>
            <person name="Arachchi H.M."/>
            <person name="Berlin A.M."/>
            <person name="Chapman S.B."/>
            <person name="Goldberg J."/>
            <person name="Griggs A."/>
            <person name="Gujja S."/>
            <person name="Hansen M."/>
            <person name="Howarth C."/>
            <person name="Imamovic A."/>
            <person name="Larimer J."/>
            <person name="McCowen C."/>
            <person name="Montmayeur A."/>
            <person name="Murphy C."/>
            <person name="Neiman D."/>
            <person name="Pearson M."/>
            <person name="Priest M."/>
            <person name="Roberts A."/>
            <person name="Saif S."/>
            <person name="Shea T."/>
            <person name="Sisk P."/>
            <person name="Sykes S."/>
            <person name="Wortman J."/>
            <person name="Nusbaum C."/>
            <person name="Birren B."/>
        </authorList>
    </citation>
    <scope>NUCLEOTIDE SEQUENCE [LARGE SCALE GENOMIC DNA]</scope>
    <source>
        <strain evidence="1 2">FB077-07</strain>
    </source>
</reference>